<accession>A0A927HY23</accession>
<comment type="caution">
    <text evidence="2">The sequence shown here is derived from an EMBL/GenBank/DDBJ whole genome shotgun (WGS) entry which is preliminary data.</text>
</comment>
<evidence type="ECO:0000313" key="3">
    <source>
        <dbReference type="Proteomes" id="UP000619295"/>
    </source>
</evidence>
<dbReference type="RefSeq" id="WP_191123420.1">
    <property type="nucleotide sequence ID" value="NZ_JACXWY010000002.1"/>
</dbReference>
<dbReference type="Gene3D" id="3.40.50.300">
    <property type="entry name" value="P-loop containing nucleotide triphosphate hydrolases"/>
    <property type="match status" value="2"/>
</dbReference>
<dbReference type="EMBL" id="JACXWY010000002">
    <property type="protein sequence ID" value="MBD3844784.1"/>
    <property type="molecule type" value="Genomic_DNA"/>
</dbReference>
<dbReference type="Pfam" id="PF01935">
    <property type="entry name" value="DUF87"/>
    <property type="match status" value="1"/>
</dbReference>
<reference evidence="2" key="1">
    <citation type="submission" date="2020-09" db="EMBL/GenBank/DDBJ databases">
        <title>Bosea spartocytisi sp. nov. a root nodule endophyte of Spartocytisus supranubius in the high mountain ecosystem fo the Teide National Park (Canary Islands, Spain).</title>
        <authorList>
            <person name="Pulido-Suarez L."/>
            <person name="Peix A."/>
            <person name="Igual J.M."/>
            <person name="Socas-Perez N."/>
            <person name="Velazquez E."/>
            <person name="Flores-Felix J.D."/>
            <person name="Leon-Barrios M."/>
        </authorList>
    </citation>
    <scope>NUCLEOTIDE SEQUENCE</scope>
    <source>
        <strain evidence="2">SSUT16</strain>
    </source>
</reference>
<evidence type="ECO:0000259" key="1">
    <source>
        <dbReference type="Pfam" id="PF01935"/>
    </source>
</evidence>
<organism evidence="2 3">
    <name type="scientific">Bosea spartocytisi</name>
    <dbReference type="NCBI Taxonomy" id="2773451"/>
    <lineage>
        <taxon>Bacteria</taxon>
        <taxon>Pseudomonadati</taxon>
        <taxon>Pseudomonadota</taxon>
        <taxon>Alphaproteobacteria</taxon>
        <taxon>Hyphomicrobiales</taxon>
        <taxon>Boseaceae</taxon>
        <taxon>Bosea</taxon>
    </lineage>
</organism>
<dbReference type="PANTHER" id="PTHR42957:SF1">
    <property type="entry name" value="HELICASE MJ1565-RELATED"/>
    <property type="match status" value="1"/>
</dbReference>
<dbReference type="InterPro" id="IPR008571">
    <property type="entry name" value="HerA-like"/>
</dbReference>
<evidence type="ECO:0000313" key="2">
    <source>
        <dbReference type="EMBL" id="MBD3844784.1"/>
    </source>
</evidence>
<keyword evidence="2" id="KW-0067">ATP-binding</keyword>
<dbReference type="AlphaFoldDB" id="A0A927HY23"/>
<sequence>MQLAVKSGIFESDAMPDRRDTKQPPERVLGRVIACDGARATILSAVSTGSWLAGDAWAIGRMISINLGSSRIVALVYRVHAVEAAWTDTAENPIRIEVEFLGEVLEGSDGKTRFQSGITNYPPIGAVAHRIRTGDLALVHDLGERGGVVIGQITQDASIPATVNIQDMLSRHFALLGTTGVGKSSAVALLLRKAVSVRPRLRVLILDPHNEYSSAFPELALTIDGDALDLPFWMFKQEELAEVVFRGRPALDDEPDILREVVAAARTRYRTPTAPDLARDLGSSLLKRPLDIGGPRAAGPEPVQAQASHDAPTPYRLKDVFAIIDELIGLHEQRWPRAALRSLKVRLESLHADPRYRFMFGRANMYETMAPILGQIFRVPMHGRPITAFQLGGLPGEVVNAVASVLSRLAFELAVASQGAIEVLVLCEEAHRYVPSDPQLGFAPTRQAIARIAKEGRKYGAYLGVVTQRPGELDPTIMSQCSTIFAMRLANERDQQIIRSAISDASASTIAFLSSIGNREAIAFGEGVATTMRMRFAALAPHELPAMGGKTAAEEGARFDPTLDDLVRRMRA</sequence>
<gene>
    <name evidence="2" type="ORF">IED13_03670</name>
</gene>
<protein>
    <submittedName>
        <fullName evidence="2">ATP-binding protein</fullName>
    </submittedName>
</protein>
<dbReference type="InterPro" id="IPR027417">
    <property type="entry name" value="P-loop_NTPase"/>
</dbReference>
<keyword evidence="2" id="KW-0547">Nucleotide-binding</keyword>
<name>A0A927HY23_9HYPH</name>
<keyword evidence="3" id="KW-1185">Reference proteome</keyword>
<proteinExistence type="predicted"/>
<dbReference type="InterPro" id="IPR002789">
    <property type="entry name" value="HerA_central"/>
</dbReference>
<dbReference type="GO" id="GO:0005524">
    <property type="term" value="F:ATP binding"/>
    <property type="evidence" value="ECO:0007669"/>
    <property type="project" value="UniProtKB-KW"/>
</dbReference>
<dbReference type="Proteomes" id="UP000619295">
    <property type="component" value="Unassembled WGS sequence"/>
</dbReference>
<dbReference type="SUPFAM" id="SSF52540">
    <property type="entry name" value="P-loop containing nucleoside triphosphate hydrolases"/>
    <property type="match status" value="1"/>
</dbReference>
<feature type="domain" description="Helicase HerA central" evidence="1">
    <location>
        <begin position="148"/>
        <end position="409"/>
    </location>
</feature>
<dbReference type="PANTHER" id="PTHR42957">
    <property type="entry name" value="HELICASE MJ1565-RELATED"/>
    <property type="match status" value="1"/>
</dbReference>